<dbReference type="InterPro" id="IPR038488">
    <property type="entry name" value="Integrase_DNA-bd_sf"/>
</dbReference>
<dbReference type="Gene3D" id="3.30.160.390">
    <property type="entry name" value="Integrase, DNA-binding domain"/>
    <property type="match status" value="1"/>
</dbReference>
<reference evidence="9 11" key="2">
    <citation type="submission" date="2020-12" db="EMBL/GenBank/DDBJ databases">
        <title>FDA dAtabase for Regulatory Grade micrObial Sequences (FDA-ARGOS): Supporting development and validation of Infectious Disease Dx tests.</title>
        <authorList>
            <person name="Kerrigan L."/>
            <person name="Long C."/>
            <person name="Tallon L."/>
            <person name="Sadzewicz L."/>
            <person name="Zhao X."/>
            <person name="Boylan J."/>
            <person name="Ott S."/>
            <person name="Bowen H."/>
            <person name="Vavikolanu K."/>
            <person name="Mehta A."/>
            <person name="Aluvathingal J."/>
            <person name="Nadendla S."/>
            <person name="Yan Y."/>
            <person name="Sichtig H."/>
        </authorList>
    </citation>
    <scope>NUCLEOTIDE SEQUENCE [LARGE SCALE GENOMIC DNA]</scope>
    <source>
        <strain evidence="9 11">FDAARGOS_1026</strain>
    </source>
</reference>
<evidence type="ECO:0000313" key="8">
    <source>
        <dbReference type="EMBL" id="QAT15134.1"/>
    </source>
</evidence>
<evidence type="ECO:0000256" key="1">
    <source>
        <dbReference type="ARBA" id="ARBA00008857"/>
    </source>
</evidence>
<dbReference type="EMBL" id="CP035093">
    <property type="protein sequence ID" value="QAT15134.1"/>
    <property type="molecule type" value="Genomic_DNA"/>
</dbReference>
<reference evidence="8 10" key="1">
    <citation type="submission" date="2019-01" db="EMBL/GenBank/DDBJ databases">
        <title>Brevundimonas diminuta Genome sequencing and assembly.</title>
        <authorList>
            <person name="Chen H."/>
        </authorList>
    </citation>
    <scope>NUCLEOTIDE SEQUENCE [LARGE SCALE GENOMIC DNA]</scope>
    <source>
        <strain evidence="8">ATCC</strain>
        <strain evidence="10">ATCC(B) 19146</strain>
    </source>
</reference>
<evidence type="ECO:0000256" key="2">
    <source>
        <dbReference type="ARBA" id="ARBA00022908"/>
    </source>
</evidence>
<dbReference type="Gene3D" id="1.10.443.10">
    <property type="entry name" value="Intergrase catalytic core"/>
    <property type="match status" value="1"/>
</dbReference>
<dbReference type="Pfam" id="PF13356">
    <property type="entry name" value="Arm-DNA-bind_3"/>
    <property type="match status" value="1"/>
</dbReference>
<evidence type="ECO:0000313" key="11">
    <source>
        <dbReference type="Proteomes" id="UP000596117"/>
    </source>
</evidence>
<sequence>MPRKADELGPLAVSRLREPGLHFVGGVAGLALQVLSSGGRSWILRATMGKRRRDLGLGGYPDVTLARAREAARDAREQIRRGIDPVEAGREARQAVKTPAVVAISFRKAAEAYMAAHEASWKNPKHRAQWAATLETYVYPVIGDLGVEEVALPHVMRILEPIWTIKTETASRLRGRVEMVLDWAAAREYRSGPNPARWRGHLDKLLAKPSRVAKVVHHKALGIDQMPAFMARLADEKGTGARALEFTILTAARSGEVRGARWSEIDLPAALWVVPGERMKAGRPHRVPLSSGALALLAATRRNPDTDLVFANIDGEALSNMTLASVLRRMKVEAVPHGFRSTFRDWVSEKTAHPQEAAEMALAHTVSSKVEAAYRRGDMMAKRFRLMEDWAEFCLG</sequence>
<dbReference type="InterPro" id="IPR053876">
    <property type="entry name" value="Phage_int_M"/>
</dbReference>
<dbReference type="PANTHER" id="PTHR30629:SF2">
    <property type="entry name" value="PROPHAGE INTEGRASE INTS-RELATED"/>
    <property type="match status" value="1"/>
</dbReference>
<dbReference type="InterPro" id="IPR050808">
    <property type="entry name" value="Phage_Integrase"/>
</dbReference>
<feature type="domain" description="Core-binding (CB)" evidence="7">
    <location>
        <begin position="104"/>
        <end position="185"/>
    </location>
</feature>
<dbReference type="EMBL" id="CP066026">
    <property type="protein sequence ID" value="QQB87482.1"/>
    <property type="molecule type" value="Genomic_DNA"/>
</dbReference>
<gene>
    <name evidence="8" type="ORF">EQG53_12670</name>
    <name evidence="9" type="ORF">I6H83_09790</name>
</gene>
<keyword evidence="3 5" id="KW-0238">DNA-binding</keyword>
<dbReference type="InterPro" id="IPR002104">
    <property type="entry name" value="Integrase_catalytic"/>
</dbReference>
<dbReference type="AlphaFoldDB" id="A0A3D4DC22"/>
<protein>
    <submittedName>
        <fullName evidence="9">Integrase arm-type DNA-binding domain-containing protein</fullName>
    </submittedName>
    <submittedName>
        <fullName evidence="8">Site-specific integrase</fullName>
    </submittedName>
</protein>
<evidence type="ECO:0000259" key="7">
    <source>
        <dbReference type="PROSITE" id="PS51900"/>
    </source>
</evidence>
<evidence type="ECO:0000256" key="4">
    <source>
        <dbReference type="ARBA" id="ARBA00023172"/>
    </source>
</evidence>
<organism evidence="8 10">
    <name type="scientific">Brevundimonas diminuta</name>
    <name type="common">Pseudomonas diminuta</name>
    <dbReference type="NCBI Taxonomy" id="293"/>
    <lineage>
        <taxon>Bacteria</taxon>
        <taxon>Pseudomonadati</taxon>
        <taxon>Pseudomonadota</taxon>
        <taxon>Alphaproteobacteria</taxon>
        <taxon>Caulobacterales</taxon>
        <taxon>Caulobacteraceae</taxon>
        <taxon>Brevundimonas</taxon>
    </lineage>
</organism>
<dbReference type="CDD" id="cd00801">
    <property type="entry name" value="INT_P4_C"/>
    <property type="match status" value="1"/>
</dbReference>
<dbReference type="Proteomes" id="UP000596117">
    <property type="component" value="Chromosome"/>
</dbReference>
<dbReference type="KEGG" id="bdm:EQG53_12670"/>
<dbReference type="SUPFAM" id="SSF56349">
    <property type="entry name" value="DNA breaking-rejoining enzymes"/>
    <property type="match status" value="1"/>
</dbReference>
<keyword evidence="11" id="KW-1185">Reference proteome</keyword>
<evidence type="ECO:0000313" key="10">
    <source>
        <dbReference type="Proteomes" id="UP000287388"/>
    </source>
</evidence>
<dbReference type="PANTHER" id="PTHR30629">
    <property type="entry name" value="PROPHAGE INTEGRASE"/>
    <property type="match status" value="1"/>
</dbReference>
<dbReference type="InterPro" id="IPR013762">
    <property type="entry name" value="Integrase-like_cat_sf"/>
</dbReference>
<dbReference type="Pfam" id="PF22022">
    <property type="entry name" value="Phage_int_M"/>
    <property type="match status" value="1"/>
</dbReference>
<keyword evidence="4" id="KW-0233">DNA recombination</keyword>
<feature type="domain" description="Tyr recombinase" evidence="6">
    <location>
        <begin position="216"/>
        <end position="389"/>
    </location>
</feature>
<dbReference type="InterPro" id="IPR011010">
    <property type="entry name" value="DNA_brk_join_enz"/>
</dbReference>
<dbReference type="PROSITE" id="PS51898">
    <property type="entry name" value="TYR_RECOMBINASE"/>
    <property type="match status" value="1"/>
</dbReference>
<dbReference type="RefSeq" id="WP_040345458.1">
    <property type="nucleotide sequence ID" value="NZ_BJNC01000009.1"/>
</dbReference>
<dbReference type="GeneID" id="56576948"/>
<dbReference type="Gene3D" id="1.10.150.130">
    <property type="match status" value="1"/>
</dbReference>
<evidence type="ECO:0000256" key="3">
    <source>
        <dbReference type="ARBA" id="ARBA00023125"/>
    </source>
</evidence>
<comment type="similarity">
    <text evidence="1">Belongs to the 'phage' integrase family.</text>
</comment>
<dbReference type="InterPro" id="IPR010998">
    <property type="entry name" value="Integrase_recombinase_N"/>
</dbReference>
<dbReference type="GO" id="GO:0015074">
    <property type="term" value="P:DNA integration"/>
    <property type="evidence" value="ECO:0007669"/>
    <property type="project" value="UniProtKB-KW"/>
</dbReference>
<name>A0A3D4DC22_BREDI</name>
<dbReference type="GO" id="GO:0003677">
    <property type="term" value="F:DNA binding"/>
    <property type="evidence" value="ECO:0007669"/>
    <property type="project" value="UniProtKB-UniRule"/>
</dbReference>
<dbReference type="PROSITE" id="PS51900">
    <property type="entry name" value="CB"/>
    <property type="match status" value="1"/>
</dbReference>
<proteinExistence type="inferred from homology"/>
<evidence type="ECO:0000313" key="9">
    <source>
        <dbReference type="EMBL" id="QQB87482.1"/>
    </source>
</evidence>
<dbReference type="Pfam" id="PF00589">
    <property type="entry name" value="Phage_integrase"/>
    <property type="match status" value="1"/>
</dbReference>
<accession>A0A3D4DC22</accession>
<dbReference type="InterPro" id="IPR025166">
    <property type="entry name" value="Integrase_DNA_bind_dom"/>
</dbReference>
<dbReference type="GO" id="GO:0006310">
    <property type="term" value="P:DNA recombination"/>
    <property type="evidence" value="ECO:0007669"/>
    <property type="project" value="UniProtKB-KW"/>
</dbReference>
<evidence type="ECO:0000259" key="6">
    <source>
        <dbReference type="PROSITE" id="PS51898"/>
    </source>
</evidence>
<evidence type="ECO:0000256" key="5">
    <source>
        <dbReference type="PROSITE-ProRule" id="PRU01248"/>
    </source>
</evidence>
<dbReference type="InterPro" id="IPR044068">
    <property type="entry name" value="CB"/>
</dbReference>
<keyword evidence="2" id="KW-0229">DNA integration</keyword>
<dbReference type="Proteomes" id="UP000287388">
    <property type="component" value="Chromosome"/>
</dbReference>